<feature type="compositionally biased region" description="Basic residues" evidence="1">
    <location>
        <begin position="49"/>
        <end position="58"/>
    </location>
</feature>
<evidence type="ECO:0000313" key="2">
    <source>
        <dbReference type="EMBL" id="PSR84297.1"/>
    </source>
</evidence>
<dbReference type="AlphaFoldDB" id="A0A2R6P2D8"/>
<comment type="caution">
    <text evidence="2">The sequence shown here is derived from an EMBL/GenBank/DDBJ whole genome shotgun (WGS) entry which is preliminary data.</text>
</comment>
<proteinExistence type="predicted"/>
<feature type="compositionally biased region" description="Polar residues" evidence="1">
    <location>
        <begin position="15"/>
        <end position="28"/>
    </location>
</feature>
<keyword evidence="3" id="KW-1185">Reference proteome</keyword>
<dbReference type="Proteomes" id="UP000186601">
    <property type="component" value="Unassembled WGS sequence"/>
</dbReference>
<sequence>MSYEIYTGKRRQDNKPSSSCVREFGSSNSKDDAMRDSPMSNPEIANKEIKRRKIFLDE</sequence>
<protein>
    <submittedName>
        <fullName evidence="2">Uncharacterized protein</fullName>
    </submittedName>
</protein>
<name>A0A2R6P2D8_9APHY</name>
<reference evidence="2 3" key="1">
    <citation type="submission" date="2018-02" db="EMBL/GenBank/DDBJ databases">
        <title>Genome sequence of the basidiomycete white-rot fungus Phlebia centrifuga.</title>
        <authorList>
            <person name="Granchi Z."/>
            <person name="Peng M."/>
            <person name="de Vries R.P."/>
            <person name="Hilden K."/>
            <person name="Makela M.R."/>
            <person name="Grigoriev I."/>
            <person name="Riley R."/>
        </authorList>
    </citation>
    <scope>NUCLEOTIDE SEQUENCE [LARGE SCALE GENOMIC DNA]</scope>
    <source>
        <strain evidence="2 3">FBCC195</strain>
    </source>
</reference>
<feature type="region of interest" description="Disordered" evidence="1">
    <location>
        <begin position="1"/>
        <end position="58"/>
    </location>
</feature>
<organism evidence="2 3">
    <name type="scientific">Hermanssonia centrifuga</name>
    <dbReference type="NCBI Taxonomy" id="98765"/>
    <lineage>
        <taxon>Eukaryota</taxon>
        <taxon>Fungi</taxon>
        <taxon>Dikarya</taxon>
        <taxon>Basidiomycota</taxon>
        <taxon>Agaricomycotina</taxon>
        <taxon>Agaricomycetes</taxon>
        <taxon>Polyporales</taxon>
        <taxon>Meruliaceae</taxon>
        <taxon>Hermanssonia</taxon>
    </lineage>
</organism>
<dbReference type="EMBL" id="MLYV02000538">
    <property type="protein sequence ID" value="PSR84297.1"/>
    <property type="molecule type" value="Genomic_DNA"/>
</dbReference>
<gene>
    <name evidence="2" type="ORF">PHLCEN_2v5466</name>
</gene>
<evidence type="ECO:0000313" key="3">
    <source>
        <dbReference type="Proteomes" id="UP000186601"/>
    </source>
</evidence>
<accession>A0A2R6P2D8</accession>
<evidence type="ECO:0000256" key="1">
    <source>
        <dbReference type="SAM" id="MobiDB-lite"/>
    </source>
</evidence>